<dbReference type="PANTHER" id="PTHR33392:SF6">
    <property type="entry name" value="POLYISOPRENYL-TEICHOIC ACID--PEPTIDOGLYCAN TEICHOIC ACID TRANSFERASE TAGU"/>
    <property type="match status" value="1"/>
</dbReference>
<feature type="domain" description="Cell envelope-related transcriptional attenuator" evidence="4">
    <location>
        <begin position="279"/>
        <end position="460"/>
    </location>
</feature>
<reference evidence="5 6" key="1">
    <citation type="submission" date="2019-01" db="EMBL/GenBank/DDBJ databases">
        <title>Nocardioides guangzhouensis sp. nov., an actinobacterium isolated from soil.</title>
        <authorList>
            <person name="Fu Y."/>
            <person name="Cai Y."/>
            <person name="Lin Z."/>
            <person name="Chen P."/>
        </authorList>
    </citation>
    <scope>NUCLEOTIDE SEQUENCE [LARGE SCALE GENOMIC DNA]</scope>
    <source>
        <strain evidence="5 6">130</strain>
    </source>
</reference>
<evidence type="ECO:0000259" key="4">
    <source>
        <dbReference type="Pfam" id="PF03816"/>
    </source>
</evidence>
<proteinExistence type="inferred from homology"/>
<sequence>MSPRHSSSSRTLCSWDTLGLPGWSPWWGCRGQACLMRPSASHRVAGGGRALRFDPPAARAAGEGLGSAAVGGVVARRRADVAASGSPEQEGGGRRRAPRRFRRASTVPRALGVTALGALLPGAGYVWSGRRLGYLLMFPAIGALGVLIAWVQEVDRAVHLAFDPDRLRVVVAVVGVVLVVWFLSVLTTWLMVRPGRLGRLGNGVGAVLVTVACLAATLPVVQGMRYAMTQADLVQTVFEHNESATAPKDVTETDPWGGRERVNVLLLGGDGGQGREGVRTDTMILLSTNTRTGKAVMFSLPRNMMNAQFPEDSPLHDLYPDGFRGEGDPGGWMLNAVYRQVPALYPQILGKSANEGADALKQAVAGSLGTHVDYYLLVNLDGFKDIVDAVGGVTVNVNEPVAIQGNTDRGIPPVGYIQPGPDQHLDGFHALWFARGRWGSDDYQRMLRQRCVINALIDELDPLTMLQEYQDLARTGKKILQTDIPRKLLPAFVDLGGAVKGHQVKSVAFVSSDRFFSGDPDFAWMQSVVDAALTPKASTVEGVGGTPTDAPSDGASDLPSDEPSVQATTDPPDGASVAADDAGTAVSAADACGYHPEG</sequence>
<evidence type="ECO:0000256" key="1">
    <source>
        <dbReference type="ARBA" id="ARBA00006068"/>
    </source>
</evidence>
<dbReference type="AlphaFoldDB" id="A0A4Q4ZDD2"/>
<feature type="transmembrane region" description="Helical" evidence="3">
    <location>
        <begin position="106"/>
        <end position="127"/>
    </location>
</feature>
<dbReference type="InterPro" id="IPR050922">
    <property type="entry name" value="LytR/CpsA/Psr_CW_biosynth"/>
</dbReference>
<keyword evidence="6" id="KW-1185">Reference proteome</keyword>
<dbReference type="EMBL" id="SDKM01000013">
    <property type="protein sequence ID" value="RYP86022.1"/>
    <property type="molecule type" value="Genomic_DNA"/>
</dbReference>
<comment type="similarity">
    <text evidence="1">Belongs to the LytR/CpsA/Psr (LCP) family.</text>
</comment>
<dbReference type="Gene3D" id="3.40.630.190">
    <property type="entry name" value="LCP protein"/>
    <property type="match status" value="1"/>
</dbReference>
<feature type="region of interest" description="Disordered" evidence="2">
    <location>
        <begin position="80"/>
        <end position="100"/>
    </location>
</feature>
<evidence type="ECO:0000313" key="6">
    <source>
        <dbReference type="Proteomes" id="UP000295198"/>
    </source>
</evidence>
<protein>
    <submittedName>
        <fullName evidence="5">LytR family transcriptional regulator</fullName>
    </submittedName>
</protein>
<feature type="transmembrane region" description="Helical" evidence="3">
    <location>
        <begin position="171"/>
        <end position="192"/>
    </location>
</feature>
<feature type="transmembrane region" description="Helical" evidence="3">
    <location>
        <begin position="204"/>
        <end position="221"/>
    </location>
</feature>
<dbReference type="Pfam" id="PF03816">
    <property type="entry name" value="LytR_cpsA_psr"/>
    <property type="match status" value="1"/>
</dbReference>
<keyword evidence="3" id="KW-1133">Transmembrane helix</keyword>
<dbReference type="PANTHER" id="PTHR33392">
    <property type="entry name" value="POLYISOPRENYL-TEICHOIC ACID--PEPTIDOGLYCAN TEICHOIC ACID TRANSFERASE TAGU"/>
    <property type="match status" value="1"/>
</dbReference>
<evidence type="ECO:0000256" key="3">
    <source>
        <dbReference type="SAM" id="Phobius"/>
    </source>
</evidence>
<comment type="caution">
    <text evidence="5">The sequence shown here is derived from an EMBL/GenBank/DDBJ whole genome shotgun (WGS) entry which is preliminary data.</text>
</comment>
<name>A0A4Q4ZDD2_9ACTN</name>
<gene>
    <name evidence="5" type="ORF">EKO23_10375</name>
</gene>
<accession>A0A4Q4ZDD2</accession>
<evidence type="ECO:0000256" key="2">
    <source>
        <dbReference type="SAM" id="MobiDB-lite"/>
    </source>
</evidence>
<dbReference type="NCBIfam" id="TIGR00350">
    <property type="entry name" value="lytR_cpsA_psr"/>
    <property type="match status" value="1"/>
</dbReference>
<organism evidence="5 6">
    <name type="scientific">Nocardioides guangzhouensis</name>
    <dbReference type="NCBI Taxonomy" id="2497878"/>
    <lineage>
        <taxon>Bacteria</taxon>
        <taxon>Bacillati</taxon>
        <taxon>Actinomycetota</taxon>
        <taxon>Actinomycetes</taxon>
        <taxon>Propionibacteriales</taxon>
        <taxon>Nocardioidaceae</taxon>
        <taxon>Nocardioides</taxon>
    </lineage>
</organism>
<dbReference type="OrthoDB" id="3573673at2"/>
<dbReference type="InterPro" id="IPR004474">
    <property type="entry name" value="LytR_CpsA_psr"/>
</dbReference>
<evidence type="ECO:0000313" key="5">
    <source>
        <dbReference type="EMBL" id="RYP86022.1"/>
    </source>
</evidence>
<keyword evidence="3" id="KW-0812">Transmembrane</keyword>
<keyword evidence="3" id="KW-0472">Membrane</keyword>
<feature type="transmembrane region" description="Helical" evidence="3">
    <location>
        <begin position="133"/>
        <end position="151"/>
    </location>
</feature>
<dbReference type="Proteomes" id="UP000295198">
    <property type="component" value="Unassembled WGS sequence"/>
</dbReference>
<feature type="compositionally biased region" description="Low complexity" evidence="2">
    <location>
        <begin position="570"/>
        <end position="580"/>
    </location>
</feature>
<feature type="region of interest" description="Disordered" evidence="2">
    <location>
        <begin position="538"/>
        <end position="580"/>
    </location>
</feature>